<organism evidence="1 2">
    <name type="scientific">Brachionus plicatilis</name>
    <name type="common">Marine rotifer</name>
    <name type="synonym">Brachionus muelleri</name>
    <dbReference type="NCBI Taxonomy" id="10195"/>
    <lineage>
        <taxon>Eukaryota</taxon>
        <taxon>Metazoa</taxon>
        <taxon>Spiralia</taxon>
        <taxon>Gnathifera</taxon>
        <taxon>Rotifera</taxon>
        <taxon>Eurotatoria</taxon>
        <taxon>Monogononta</taxon>
        <taxon>Pseudotrocha</taxon>
        <taxon>Ploima</taxon>
        <taxon>Brachionidae</taxon>
        <taxon>Brachionus</taxon>
    </lineage>
</organism>
<reference evidence="1 2" key="1">
    <citation type="journal article" date="2018" name="Sci. Rep.">
        <title>Genomic signatures of local adaptation to the degree of environmental predictability in rotifers.</title>
        <authorList>
            <person name="Franch-Gras L."/>
            <person name="Hahn C."/>
            <person name="Garcia-Roger E.M."/>
            <person name="Carmona M.J."/>
            <person name="Serra M."/>
            <person name="Gomez A."/>
        </authorList>
    </citation>
    <scope>NUCLEOTIDE SEQUENCE [LARGE SCALE GENOMIC DNA]</scope>
    <source>
        <strain evidence="1">HYR1</strain>
    </source>
</reference>
<feature type="non-terminal residue" evidence="1">
    <location>
        <position position="117"/>
    </location>
</feature>
<gene>
    <name evidence="1" type="ORF">BpHYR1_037264</name>
</gene>
<evidence type="ECO:0000313" key="2">
    <source>
        <dbReference type="Proteomes" id="UP000276133"/>
    </source>
</evidence>
<sequence>MDEALKILEVDWVSVGNEQVGAIREKMHKYIMALVTVVKDQSKTIEAMKTELAEAKKNQTGGMEASWSAIVNGKKQSEQTQVLIASVNKEINDKARIENNVVISGVGVGDEEEDEEK</sequence>
<dbReference type="AlphaFoldDB" id="A0A3M7R0T1"/>
<dbReference type="EMBL" id="REGN01004509">
    <property type="protein sequence ID" value="RNA17186.1"/>
    <property type="molecule type" value="Genomic_DNA"/>
</dbReference>
<proteinExistence type="predicted"/>
<name>A0A3M7R0T1_BRAPC</name>
<comment type="caution">
    <text evidence="1">The sequence shown here is derived from an EMBL/GenBank/DDBJ whole genome shotgun (WGS) entry which is preliminary data.</text>
</comment>
<protein>
    <submittedName>
        <fullName evidence="1">Uncharacterized protein</fullName>
    </submittedName>
</protein>
<accession>A0A3M7R0T1</accession>
<evidence type="ECO:0000313" key="1">
    <source>
        <dbReference type="EMBL" id="RNA17186.1"/>
    </source>
</evidence>
<dbReference type="Proteomes" id="UP000276133">
    <property type="component" value="Unassembled WGS sequence"/>
</dbReference>
<keyword evidence="2" id="KW-1185">Reference proteome</keyword>